<organism evidence="1">
    <name type="scientific">Triticum aestivum</name>
    <name type="common">Wheat</name>
    <dbReference type="NCBI Taxonomy" id="4565"/>
    <lineage>
        <taxon>Eukaryota</taxon>
        <taxon>Viridiplantae</taxon>
        <taxon>Streptophyta</taxon>
        <taxon>Embryophyta</taxon>
        <taxon>Tracheophyta</taxon>
        <taxon>Spermatophyta</taxon>
        <taxon>Magnoliopsida</taxon>
        <taxon>Liliopsida</taxon>
        <taxon>Poales</taxon>
        <taxon>Poaceae</taxon>
        <taxon>BOP clade</taxon>
        <taxon>Pooideae</taxon>
        <taxon>Triticodae</taxon>
        <taxon>Triticeae</taxon>
        <taxon>Triticinae</taxon>
        <taxon>Triticum</taxon>
    </lineage>
</organism>
<evidence type="ECO:0000313" key="1">
    <source>
        <dbReference type="EMBL" id="KAF7029205.1"/>
    </source>
</evidence>
<proteinExistence type="predicted"/>
<dbReference type="Proteomes" id="UP000815260">
    <property type="component" value="Chromosome 3B"/>
</dbReference>
<protein>
    <submittedName>
        <fullName evidence="1">Uncharacterized protein</fullName>
    </submittedName>
</protein>
<feature type="non-terminal residue" evidence="1">
    <location>
        <position position="1"/>
    </location>
</feature>
<sequence length="21" mass="2307">ADAFNGLCKLVVNVKVKEVFL</sequence>
<name>A0A9R1FIR7_WHEAT</name>
<reference evidence="1" key="2">
    <citation type="submission" date="2020-03" db="EMBL/GenBank/DDBJ databases">
        <title>The second near-complete assembly of the hexaploid bread wheat (Triticum aestivum) genome.</title>
        <authorList>
            <person name="Zimin A.V."/>
            <person name="Puiu D."/>
            <person name="Shumante A."/>
            <person name="Alonge M."/>
            <person name="Salzberg S.L."/>
        </authorList>
    </citation>
    <scope>NUCLEOTIDE SEQUENCE</scope>
    <source>
        <tissue evidence="1">Leaf</tissue>
    </source>
</reference>
<accession>A0A9R1FIR7</accession>
<dbReference type="AlphaFoldDB" id="A0A9R1FIR7"/>
<comment type="caution">
    <text evidence="1">The sequence shown here is derived from an EMBL/GenBank/DDBJ whole genome shotgun (WGS) entry which is preliminary data.</text>
</comment>
<reference evidence="1" key="1">
    <citation type="journal article" date="2017" name="Gigascience">
        <title>The first near-complete assembly of the hexaploid bread wheat genome, Triticum aestivum.</title>
        <authorList>
            <person name="Zimin A.V."/>
            <person name="Puiu D."/>
            <person name="Hall R."/>
            <person name="Kingan S."/>
            <person name="Clavijo B.J."/>
            <person name="Salzberg S.L."/>
        </authorList>
    </citation>
    <scope>NUCLEOTIDE SEQUENCE</scope>
    <source>
        <tissue evidence="1">Leaf</tissue>
    </source>
</reference>
<dbReference type="EMBL" id="CM022218">
    <property type="protein sequence ID" value="KAF7029205.1"/>
    <property type="molecule type" value="Genomic_DNA"/>
</dbReference>
<gene>
    <name evidence="1" type="ORF">CFC21_041012</name>
</gene>